<evidence type="ECO:0008006" key="3">
    <source>
        <dbReference type="Google" id="ProtNLM"/>
    </source>
</evidence>
<name>A0AAW1QUV6_9CHLO</name>
<sequence>MRADDSQRSFKCIVQNALDAVEFDVAAALLVRANKLNVKVDRVHYRLLVRELALRAANAGEHDIIAMLHQAALVEWQGIVALEEHAGIIRNVLDYYLFKDMMKAAHDSRSLHQVVMLHRAALYAKGEGRLAPAGASSVAAEAKKGRSGLEHILVHDPKMPATRAAKLLRLKLNQEGAQRERYLADVVWRVRTPVDARAALAATELFTQHRAARLQLRPYKKYVSEKLIERALKAGAREVATQALQRADELELRVSVIMLKKAVIAASTAGDLDSLATLYQASVREGFAKQMHYPIVRDDAVSAMPSAAADIATAGLTSDPAPAAEAAAAAAAATGDAPENVAAVEAVVLKPAGPGPADQP</sequence>
<keyword evidence="2" id="KW-1185">Reference proteome</keyword>
<evidence type="ECO:0000313" key="1">
    <source>
        <dbReference type="EMBL" id="KAK9824994.1"/>
    </source>
</evidence>
<gene>
    <name evidence="1" type="ORF">WJX81_006131</name>
</gene>
<dbReference type="Proteomes" id="UP001445335">
    <property type="component" value="Unassembled WGS sequence"/>
</dbReference>
<reference evidence="1 2" key="1">
    <citation type="journal article" date="2024" name="Nat. Commun.">
        <title>Phylogenomics reveals the evolutionary origins of lichenization in chlorophyte algae.</title>
        <authorList>
            <person name="Puginier C."/>
            <person name="Libourel C."/>
            <person name="Otte J."/>
            <person name="Skaloud P."/>
            <person name="Haon M."/>
            <person name="Grisel S."/>
            <person name="Petersen M."/>
            <person name="Berrin J.G."/>
            <person name="Delaux P.M."/>
            <person name="Dal Grande F."/>
            <person name="Keller J."/>
        </authorList>
    </citation>
    <scope>NUCLEOTIDE SEQUENCE [LARGE SCALE GENOMIC DNA]</scope>
    <source>
        <strain evidence="1 2">SAG 245.80</strain>
    </source>
</reference>
<accession>A0AAW1QUV6</accession>
<dbReference type="EMBL" id="JALJOU010000078">
    <property type="protein sequence ID" value="KAK9824994.1"/>
    <property type="molecule type" value="Genomic_DNA"/>
</dbReference>
<comment type="caution">
    <text evidence="1">The sequence shown here is derived from an EMBL/GenBank/DDBJ whole genome shotgun (WGS) entry which is preliminary data.</text>
</comment>
<organism evidence="1 2">
    <name type="scientific">Elliptochloris bilobata</name>
    <dbReference type="NCBI Taxonomy" id="381761"/>
    <lineage>
        <taxon>Eukaryota</taxon>
        <taxon>Viridiplantae</taxon>
        <taxon>Chlorophyta</taxon>
        <taxon>core chlorophytes</taxon>
        <taxon>Trebouxiophyceae</taxon>
        <taxon>Trebouxiophyceae incertae sedis</taxon>
        <taxon>Elliptochloris clade</taxon>
        <taxon>Elliptochloris</taxon>
    </lineage>
</organism>
<proteinExistence type="predicted"/>
<protein>
    <recommendedName>
        <fullName evidence="3">PCI domain-containing protein</fullName>
    </recommendedName>
</protein>
<evidence type="ECO:0000313" key="2">
    <source>
        <dbReference type="Proteomes" id="UP001445335"/>
    </source>
</evidence>
<dbReference type="AlphaFoldDB" id="A0AAW1QUV6"/>